<reference evidence="2" key="1">
    <citation type="submission" date="2024-07" db="EMBL/GenBank/DDBJ databases">
        <title>Two chromosome-level genome assemblies of Korean endemic species Abeliophyllum distichum and Forsythia ovata (Oleaceae).</title>
        <authorList>
            <person name="Jang H."/>
        </authorList>
    </citation>
    <scope>NUCLEOTIDE SEQUENCE [LARGE SCALE GENOMIC DNA]</scope>
</reference>
<name>A0ABD1VLW9_9LAMI</name>
<organism evidence="1 2">
    <name type="scientific">Forsythia ovata</name>
    <dbReference type="NCBI Taxonomy" id="205694"/>
    <lineage>
        <taxon>Eukaryota</taxon>
        <taxon>Viridiplantae</taxon>
        <taxon>Streptophyta</taxon>
        <taxon>Embryophyta</taxon>
        <taxon>Tracheophyta</taxon>
        <taxon>Spermatophyta</taxon>
        <taxon>Magnoliopsida</taxon>
        <taxon>eudicotyledons</taxon>
        <taxon>Gunneridae</taxon>
        <taxon>Pentapetalae</taxon>
        <taxon>asterids</taxon>
        <taxon>lamiids</taxon>
        <taxon>Lamiales</taxon>
        <taxon>Oleaceae</taxon>
        <taxon>Forsythieae</taxon>
        <taxon>Forsythia</taxon>
    </lineage>
</organism>
<evidence type="ECO:0000313" key="1">
    <source>
        <dbReference type="EMBL" id="KAL2538251.1"/>
    </source>
</evidence>
<proteinExistence type="predicted"/>
<protein>
    <submittedName>
        <fullName evidence="1">Uncharacterized protein</fullName>
    </submittedName>
</protein>
<dbReference type="Proteomes" id="UP001604277">
    <property type="component" value="Unassembled WGS sequence"/>
</dbReference>
<keyword evidence="2" id="KW-1185">Reference proteome</keyword>
<dbReference type="AlphaFoldDB" id="A0ABD1VLW9"/>
<comment type="caution">
    <text evidence="1">The sequence shown here is derived from an EMBL/GenBank/DDBJ whole genome shotgun (WGS) entry which is preliminary data.</text>
</comment>
<evidence type="ECO:0000313" key="2">
    <source>
        <dbReference type="Proteomes" id="UP001604277"/>
    </source>
</evidence>
<sequence length="142" mass="16472">MTKMSTAWSHVLNCELYKVLVMKVDELRSTVTGTEDIDELRSENKILCSMLAIYDDAREQAEFKIINSEMIQMLSVSARKQVEWKLKVCEDMSYTKHKQLPIPKVRMRHMDHSLWYSLGGTMSEIPIMKSPFRLPSLTPSCL</sequence>
<dbReference type="EMBL" id="JBFOLJ010000005">
    <property type="protein sequence ID" value="KAL2538251.1"/>
    <property type="molecule type" value="Genomic_DNA"/>
</dbReference>
<accession>A0ABD1VLW9</accession>
<gene>
    <name evidence="1" type="ORF">Fot_19642</name>
</gene>